<keyword evidence="5 7" id="KW-1133">Transmembrane helix</keyword>
<dbReference type="InterPro" id="IPR036259">
    <property type="entry name" value="MFS_trans_sf"/>
</dbReference>
<evidence type="ECO:0000259" key="8">
    <source>
        <dbReference type="PROSITE" id="PS50850"/>
    </source>
</evidence>
<dbReference type="PROSITE" id="PS50850">
    <property type="entry name" value="MFS"/>
    <property type="match status" value="1"/>
</dbReference>
<feature type="transmembrane region" description="Helical" evidence="7">
    <location>
        <begin position="353"/>
        <end position="374"/>
    </location>
</feature>
<feature type="transmembrane region" description="Helical" evidence="7">
    <location>
        <begin position="290"/>
        <end position="312"/>
    </location>
</feature>
<evidence type="ECO:0000313" key="9">
    <source>
        <dbReference type="EMBL" id="OXT00639.1"/>
    </source>
</evidence>
<evidence type="ECO:0000256" key="1">
    <source>
        <dbReference type="ARBA" id="ARBA00004141"/>
    </source>
</evidence>
<comment type="subcellular location">
    <subcellularLocation>
        <location evidence="1">Membrane</location>
        <topology evidence="1">Multi-pass membrane protein</topology>
    </subcellularLocation>
</comment>
<dbReference type="InterPro" id="IPR014090">
    <property type="entry name" value="Siderophore_transpt_RhtX/FptX"/>
</dbReference>
<feature type="transmembrane region" description="Helical" evidence="7">
    <location>
        <begin position="113"/>
        <end position="132"/>
    </location>
</feature>
<dbReference type="InterPro" id="IPR004752">
    <property type="entry name" value="AmpG_permease/AT-1"/>
</dbReference>
<dbReference type="Pfam" id="PF07690">
    <property type="entry name" value="MFS_1"/>
    <property type="match status" value="1"/>
</dbReference>
<evidence type="ECO:0000256" key="7">
    <source>
        <dbReference type="SAM" id="Phobius"/>
    </source>
</evidence>
<dbReference type="NCBIfam" id="TIGR02718">
    <property type="entry name" value="sider_RhtX_FptX"/>
    <property type="match status" value="1"/>
</dbReference>
<dbReference type="RefSeq" id="WP_094077463.1">
    <property type="nucleotide sequence ID" value="NZ_NBYO01000002.1"/>
</dbReference>
<dbReference type="GO" id="GO:0016020">
    <property type="term" value="C:membrane"/>
    <property type="evidence" value="ECO:0007669"/>
    <property type="project" value="UniProtKB-SubCell"/>
</dbReference>
<comment type="caution">
    <text evidence="9">The sequence shown here is derived from an EMBL/GenBank/DDBJ whole genome shotgun (WGS) entry which is preliminary data.</text>
</comment>
<keyword evidence="6 7" id="KW-0472">Membrane</keyword>
<sequence length="414" mass="44154">MAVTVEADKPAKTRRGPLFATLAGLYIAQGIPTYLIAAALPPTLRAAGVSRSTIGLFSLLMLPLVLKFAWAPLVDRLSPLPRLGHRRGWIVPTQLLTVGGIAAMAFIEPTDIMALFVMCMLIALAMSTQDIATDGYATRQLSPANRAVGNAIQGGSVAFGVVIGGTLSLILFEYFGWRATLLTVAALCLMPLLVLPFMREEADRERAQRARPSLRAFFRRPEARMILIVALVFRASEGLVKAMEGPYLVDIGLPLSWIGYLSGFSAATAGLIGSIVAIGLIKTHGNTRALISLGALRTICFALFAFHATGLVEQNSLVIGAAAFQTFIRYMEIVVLYSIYMSVASTDQPGTDFTILACAQILIYLLGSSLSGLIADHAGYGVLFTLATALSALAVFIVARFLAGRQTPETVSPS</sequence>
<evidence type="ECO:0000256" key="4">
    <source>
        <dbReference type="ARBA" id="ARBA00022692"/>
    </source>
</evidence>
<name>A0A231UXG0_9HYPH</name>
<dbReference type="SUPFAM" id="SSF103473">
    <property type="entry name" value="MFS general substrate transporter"/>
    <property type="match status" value="1"/>
</dbReference>
<feature type="transmembrane region" description="Helical" evidence="7">
    <location>
        <begin position="318"/>
        <end position="341"/>
    </location>
</feature>
<evidence type="ECO:0000256" key="3">
    <source>
        <dbReference type="ARBA" id="ARBA00022448"/>
    </source>
</evidence>
<evidence type="ECO:0000256" key="5">
    <source>
        <dbReference type="ARBA" id="ARBA00022989"/>
    </source>
</evidence>
<dbReference type="AlphaFoldDB" id="A0A231UXG0"/>
<dbReference type="InterPro" id="IPR020846">
    <property type="entry name" value="MFS_dom"/>
</dbReference>
<organism evidence="9 10">
    <name type="scientific">Notoacmeibacter marinus</name>
    <dbReference type="NCBI Taxonomy" id="1876515"/>
    <lineage>
        <taxon>Bacteria</taxon>
        <taxon>Pseudomonadati</taxon>
        <taxon>Pseudomonadota</taxon>
        <taxon>Alphaproteobacteria</taxon>
        <taxon>Hyphomicrobiales</taxon>
        <taxon>Notoacmeibacteraceae</taxon>
        <taxon>Notoacmeibacter</taxon>
    </lineage>
</organism>
<evidence type="ECO:0000256" key="6">
    <source>
        <dbReference type="ARBA" id="ARBA00023136"/>
    </source>
</evidence>
<keyword evidence="3" id="KW-0813">Transport</keyword>
<feature type="transmembrane region" description="Helical" evidence="7">
    <location>
        <begin position="18"/>
        <end position="40"/>
    </location>
</feature>
<evidence type="ECO:0000256" key="2">
    <source>
        <dbReference type="ARBA" id="ARBA00008335"/>
    </source>
</evidence>
<feature type="transmembrane region" description="Helical" evidence="7">
    <location>
        <begin position="52"/>
        <end position="69"/>
    </location>
</feature>
<dbReference type="InterPro" id="IPR011701">
    <property type="entry name" value="MFS"/>
</dbReference>
<dbReference type="PANTHER" id="PTHR12778:SF10">
    <property type="entry name" value="MAJOR FACILITATOR SUPERFAMILY DOMAIN-CONTAINING PROTEIN 3"/>
    <property type="match status" value="1"/>
</dbReference>
<dbReference type="PANTHER" id="PTHR12778">
    <property type="entry name" value="SOLUTE CARRIER FAMILY 33 ACETYL-COA TRANSPORTER -RELATED"/>
    <property type="match status" value="1"/>
</dbReference>
<dbReference type="Gene3D" id="1.20.1250.20">
    <property type="entry name" value="MFS general substrate transporter like domains"/>
    <property type="match status" value="1"/>
</dbReference>
<proteinExistence type="inferred from homology"/>
<protein>
    <submittedName>
        <fullName evidence="9">MFS transporter</fullName>
    </submittedName>
</protein>
<evidence type="ECO:0000313" key="10">
    <source>
        <dbReference type="Proteomes" id="UP000215405"/>
    </source>
</evidence>
<dbReference type="GO" id="GO:0022857">
    <property type="term" value="F:transmembrane transporter activity"/>
    <property type="evidence" value="ECO:0007669"/>
    <property type="project" value="InterPro"/>
</dbReference>
<dbReference type="Proteomes" id="UP000215405">
    <property type="component" value="Unassembled WGS sequence"/>
</dbReference>
<comment type="similarity">
    <text evidence="2">Belongs to the major facilitator superfamily.</text>
</comment>
<reference evidence="10" key="1">
    <citation type="journal article" date="2017" name="Int. J. Syst. Evol. Microbiol.">
        <title>Notoacmeibacter marinus gen. nov., sp. nov., isolated from the gut of a limpet and proposal of Notoacmeibacteraceae fam. nov. in the order Rhizobiales of the class Alphaproteobacteria.</title>
        <authorList>
            <person name="Huang Z."/>
            <person name="Guo F."/>
            <person name="Lai Q."/>
        </authorList>
    </citation>
    <scope>NUCLEOTIDE SEQUENCE [LARGE SCALE GENOMIC DNA]</scope>
    <source>
        <strain evidence="10">XMTR2A4</strain>
    </source>
</reference>
<feature type="transmembrane region" description="Helical" evidence="7">
    <location>
        <begin position="255"/>
        <end position="278"/>
    </location>
</feature>
<accession>A0A231UXG0</accession>
<feature type="transmembrane region" description="Helical" evidence="7">
    <location>
        <begin position="380"/>
        <end position="403"/>
    </location>
</feature>
<dbReference type="EMBL" id="NBYO01000002">
    <property type="protein sequence ID" value="OXT00639.1"/>
    <property type="molecule type" value="Genomic_DNA"/>
</dbReference>
<keyword evidence="10" id="KW-1185">Reference proteome</keyword>
<feature type="transmembrane region" description="Helical" evidence="7">
    <location>
        <begin position="152"/>
        <end position="171"/>
    </location>
</feature>
<gene>
    <name evidence="9" type="ORF">B7H23_11095</name>
</gene>
<feature type="transmembrane region" description="Helical" evidence="7">
    <location>
        <begin position="177"/>
        <end position="197"/>
    </location>
</feature>
<feature type="domain" description="Major facilitator superfamily (MFS) profile" evidence="8">
    <location>
        <begin position="18"/>
        <end position="406"/>
    </location>
</feature>
<dbReference type="CDD" id="cd17485">
    <property type="entry name" value="MFS_MFSD3"/>
    <property type="match status" value="1"/>
</dbReference>
<keyword evidence="4 7" id="KW-0812">Transmembrane</keyword>